<dbReference type="OrthoDB" id="5387995at2759"/>
<protein>
    <submittedName>
        <fullName evidence="2">Uncharacterized protein</fullName>
    </submittedName>
</protein>
<accession>A0A6A6U7C0</accession>
<feature type="compositionally biased region" description="Basic and acidic residues" evidence="1">
    <location>
        <begin position="127"/>
        <end position="143"/>
    </location>
</feature>
<keyword evidence="3" id="KW-1185">Reference proteome</keyword>
<evidence type="ECO:0000313" key="2">
    <source>
        <dbReference type="EMBL" id="KAF2666978.1"/>
    </source>
</evidence>
<dbReference type="Proteomes" id="UP000799302">
    <property type="component" value="Unassembled WGS sequence"/>
</dbReference>
<evidence type="ECO:0000313" key="3">
    <source>
        <dbReference type="Proteomes" id="UP000799302"/>
    </source>
</evidence>
<name>A0A6A6U7C0_9PEZI</name>
<organism evidence="2 3">
    <name type="scientific">Microthyrium microscopicum</name>
    <dbReference type="NCBI Taxonomy" id="703497"/>
    <lineage>
        <taxon>Eukaryota</taxon>
        <taxon>Fungi</taxon>
        <taxon>Dikarya</taxon>
        <taxon>Ascomycota</taxon>
        <taxon>Pezizomycotina</taxon>
        <taxon>Dothideomycetes</taxon>
        <taxon>Dothideomycetes incertae sedis</taxon>
        <taxon>Microthyriales</taxon>
        <taxon>Microthyriaceae</taxon>
        <taxon>Microthyrium</taxon>
    </lineage>
</organism>
<evidence type="ECO:0000256" key="1">
    <source>
        <dbReference type="SAM" id="MobiDB-lite"/>
    </source>
</evidence>
<sequence length="268" mass="30232">MKQNLPVASNTLSFGEDTWDNTSRVSLRPLKTRKRARPTTFLSADDPILPSTKKRRLRLYLITSPLSRPFSNPASYIADHGRSRIAVWAKARNLHGRSLRRAAILNRAHRNRTGFGSSPNATSFEQRLWKDESQSNDRLREGDGPLEDVEDEGLLIGAIIHEPGVAGFTIPSPLGLSDYEALDDWRGYSTNNHDEDPIGSIRIPQLYEEDEEDEVYSDFNFLDPVLTSPNEDDDYDDPFSVLPSDWYDEPPKPPDRTWTPPEPVGSAA</sequence>
<feature type="compositionally biased region" description="Polar residues" evidence="1">
    <location>
        <begin position="114"/>
        <end position="125"/>
    </location>
</feature>
<feature type="region of interest" description="Disordered" evidence="1">
    <location>
        <begin position="222"/>
        <end position="268"/>
    </location>
</feature>
<feature type="region of interest" description="Disordered" evidence="1">
    <location>
        <begin position="110"/>
        <end position="147"/>
    </location>
</feature>
<dbReference type="EMBL" id="MU004238">
    <property type="protein sequence ID" value="KAF2666978.1"/>
    <property type="molecule type" value="Genomic_DNA"/>
</dbReference>
<gene>
    <name evidence="2" type="ORF">BT63DRAFT_416055</name>
</gene>
<reference evidence="2" key="1">
    <citation type="journal article" date="2020" name="Stud. Mycol.">
        <title>101 Dothideomycetes genomes: a test case for predicting lifestyles and emergence of pathogens.</title>
        <authorList>
            <person name="Haridas S."/>
            <person name="Albert R."/>
            <person name="Binder M."/>
            <person name="Bloem J."/>
            <person name="Labutti K."/>
            <person name="Salamov A."/>
            <person name="Andreopoulos B."/>
            <person name="Baker S."/>
            <person name="Barry K."/>
            <person name="Bills G."/>
            <person name="Bluhm B."/>
            <person name="Cannon C."/>
            <person name="Castanera R."/>
            <person name="Culley D."/>
            <person name="Daum C."/>
            <person name="Ezra D."/>
            <person name="Gonzalez J."/>
            <person name="Henrissat B."/>
            <person name="Kuo A."/>
            <person name="Liang C."/>
            <person name="Lipzen A."/>
            <person name="Lutzoni F."/>
            <person name="Magnuson J."/>
            <person name="Mondo S."/>
            <person name="Nolan M."/>
            <person name="Ohm R."/>
            <person name="Pangilinan J."/>
            <person name="Park H.-J."/>
            <person name="Ramirez L."/>
            <person name="Alfaro M."/>
            <person name="Sun H."/>
            <person name="Tritt A."/>
            <person name="Yoshinaga Y."/>
            <person name="Zwiers L.-H."/>
            <person name="Turgeon B."/>
            <person name="Goodwin S."/>
            <person name="Spatafora J."/>
            <person name="Crous P."/>
            <person name="Grigoriev I."/>
        </authorList>
    </citation>
    <scope>NUCLEOTIDE SEQUENCE</scope>
    <source>
        <strain evidence="2">CBS 115976</strain>
    </source>
</reference>
<dbReference type="AlphaFoldDB" id="A0A6A6U7C0"/>
<proteinExistence type="predicted"/>